<dbReference type="Proteomes" id="UP001311232">
    <property type="component" value="Unassembled WGS sequence"/>
</dbReference>
<dbReference type="AlphaFoldDB" id="A0AAV9QUG3"/>
<sequence length="123" mass="12947">MGMLHPNLGPPNLVFTQGKGVLKISPSSCHKFFLMLRGIQTREFLCPKTFPHHSLYASSAANQATPPGPYDFARVGGCCGSDPGWAEAPGGPLLDCAGKTGQNFGPESESSLALNRPPPALLL</sequence>
<reference evidence="2 3" key="1">
    <citation type="submission" date="2021-06" db="EMBL/GenBank/DDBJ databases">
        <authorList>
            <person name="Palmer J.M."/>
        </authorList>
    </citation>
    <scope>NUCLEOTIDE SEQUENCE [LARGE SCALE GENOMIC DNA]</scope>
    <source>
        <strain evidence="2 3">MEX-2019</strain>
        <tissue evidence="2">Muscle</tissue>
    </source>
</reference>
<proteinExistence type="predicted"/>
<organism evidence="2 3">
    <name type="scientific">Crenichthys baileyi</name>
    <name type="common">White River springfish</name>
    <dbReference type="NCBI Taxonomy" id="28760"/>
    <lineage>
        <taxon>Eukaryota</taxon>
        <taxon>Metazoa</taxon>
        <taxon>Chordata</taxon>
        <taxon>Craniata</taxon>
        <taxon>Vertebrata</taxon>
        <taxon>Euteleostomi</taxon>
        <taxon>Actinopterygii</taxon>
        <taxon>Neopterygii</taxon>
        <taxon>Teleostei</taxon>
        <taxon>Neoteleostei</taxon>
        <taxon>Acanthomorphata</taxon>
        <taxon>Ovalentaria</taxon>
        <taxon>Atherinomorphae</taxon>
        <taxon>Cyprinodontiformes</taxon>
        <taxon>Goodeidae</taxon>
        <taxon>Crenichthys</taxon>
    </lineage>
</organism>
<protein>
    <submittedName>
        <fullName evidence="2">Uncharacterized protein</fullName>
    </submittedName>
</protein>
<name>A0AAV9QUG3_9TELE</name>
<accession>A0AAV9QUG3</accession>
<gene>
    <name evidence="2" type="ORF">CRENBAI_003785</name>
</gene>
<keyword evidence="3" id="KW-1185">Reference proteome</keyword>
<feature type="compositionally biased region" description="Polar residues" evidence="1">
    <location>
        <begin position="100"/>
        <end position="111"/>
    </location>
</feature>
<evidence type="ECO:0000313" key="3">
    <source>
        <dbReference type="Proteomes" id="UP001311232"/>
    </source>
</evidence>
<dbReference type="EMBL" id="JAHHUM010002893">
    <property type="protein sequence ID" value="KAK5600261.1"/>
    <property type="molecule type" value="Genomic_DNA"/>
</dbReference>
<comment type="caution">
    <text evidence="2">The sequence shown here is derived from an EMBL/GenBank/DDBJ whole genome shotgun (WGS) entry which is preliminary data.</text>
</comment>
<feature type="region of interest" description="Disordered" evidence="1">
    <location>
        <begin position="98"/>
        <end position="123"/>
    </location>
</feature>
<evidence type="ECO:0000256" key="1">
    <source>
        <dbReference type="SAM" id="MobiDB-lite"/>
    </source>
</evidence>
<evidence type="ECO:0000313" key="2">
    <source>
        <dbReference type="EMBL" id="KAK5600261.1"/>
    </source>
</evidence>